<feature type="domain" description="Kazal-like" evidence="2">
    <location>
        <begin position="28"/>
        <end position="80"/>
    </location>
</feature>
<evidence type="ECO:0000256" key="1">
    <source>
        <dbReference type="SAM" id="SignalP"/>
    </source>
</evidence>
<dbReference type="PROSITE" id="PS51257">
    <property type="entry name" value="PROKAR_LIPOPROTEIN"/>
    <property type="match status" value="1"/>
</dbReference>
<dbReference type="RefSeq" id="WP_353720094.1">
    <property type="nucleotide sequence ID" value="NZ_CP159289.1"/>
</dbReference>
<feature type="chain" id="PRO_5043537872" evidence="1">
    <location>
        <begin position="27"/>
        <end position="82"/>
    </location>
</feature>
<keyword evidence="3" id="KW-0646">Protease inhibitor</keyword>
<dbReference type="PROSITE" id="PS51465">
    <property type="entry name" value="KAZAL_2"/>
    <property type="match status" value="1"/>
</dbReference>
<evidence type="ECO:0000313" key="3">
    <source>
        <dbReference type="EMBL" id="XCH24780.1"/>
    </source>
</evidence>
<dbReference type="Gene3D" id="3.30.60.30">
    <property type="match status" value="1"/>
</dbReference>
<organism evidence="3">
    <name type="scientific">Dyadobacter sp. 676</name>
    <dbReference type="NCBI Taxonomy" id="3088362"/>
    <lineage>
        <taxon>Bacteria</taxon>
        <taxon>Pseudomonadati</taxon>
        <taxon>Bacteroidota</taxon>
        <taxon>Cytophagia</taxon>
        <taxon>Cytophagales</taxon>
        <taxon>Spirosomataceae</taxon>
        <taxon>Dyadobacter</taxon>
    </lineage>
</organism>
<dbReference type="GO" id="GO:0030414">
    <property type="term" value="F:peptidase inhibitor activity"/>
    <property type="evidence" value="ECO:0007669"/>
    <property type="project" value="UniProtKB-KW"/>
</dbReference>
<proteinExistence type="predicted"/>
<name>A0AAU8FM07_9BACT</name>
<dbReference type="InterPro" id="IPR002350">
    <property type="entry name" value="Kazal_dom"/>
</dbReference>
<keyword evidence="1" id="KW-0732">Signal</keyword>
<dbReference type="EMBL" id="CP159289">
    <property type="protein sequence ID" value="XCH24780.1"/>
    <property type="molecule type" value="Genomic_DNA"/>
</dbReference>
<reference evidence="3" key="1">
    <citation type="submission" date="2024-06" db="EMBL/GenBank/DDBJ databases">
        <title>Sequencing and assembly of the genome of Dyadobacter sp. strain 676, a symbiont of Cyamopsis tetragonoloba.</title>
        <authorList>
            <person name="Guro P."/>
            <person name="Sazanova A."/>
            <person name="Kuznetsova I."/>
            <person name="Belimov A."/>
            <person name="Safronova V."/>
        </authorList>
    </citation>
    <scope>NUCLEOTIDE SEQUENCE</scope>
    <source>
        <strain evidence="3">676</strain>
    </source>
</reference>
<protein>
    <submittedName>
        <fullName evidence="3">Protease inhibitor Kazal-type</fullName>
    </submittedName>
</protein>
<gene>
    <name evidence="3" type="ORF">ABV298_31595</name>
</gene>
<dbReference type="SUPFAM" id="SSF100895">
    <property type="entry name" value="Kazal-type serine protease inhibitors"/>
    <property type="match status" value="1"/>
</dbReference>
<feature type="signal peptide" evidence="1">
    <location>
        <begin position="1"/>
        <end position="26"/>
    </location>
</feature>
<evidence type="ECO:0000259" key="2">
    <source>
        <dbReference type="PROSITE" id="PS51465"/>
    </source>
</evidence>
<dbReference type="SMART" id="SM00280">
    <property type="entry name" value="KAZAL"/>
    <property type="match status" value="1"/>
</dbReference>
<dbReference type="Pfam" id="PF00050">
    <property type="entry name" value="Kazal_1"/>
    <property type="match status" value="1"/>
</dbReference>
<sequence length="82" mass="8945">MRVRKFLRAPFLLPVLLAAAVSSCHGDKDPDPSCQEQPRNDSGCYHIYHPVCGCNGKTYGNECEALAHGITSYQSGECSKSK</sequence>
<dbReference type="AlphaFoldDB" id="A0AAU8FM07"/>
<accession>A0AAU8FM07</accession>
<dbReference type="InterPro" id="IPR036058">
    <property type="entry name" value="Kazal_dom_sf"/>
</dbReference>